<reference evidence="2" key="1">
    <citation type="submission" date="2023-04" db="EMBL/GenBank/DDBJ databases">
        <title>Phytophthora lilii NBRC 32176.</title>
        <authorList>
            <person name="Ichikawa N."/>
            <person name="Sato H."/>
            <person name="Tonouchi N."/>
        </authorList>
    </citation>
    <scope>NUCLEOTIDE SEQUENCE</scope>
    <source>
        <strain evidence="2">NBRC 32176</strain>
    </source>
</reference>
<feature type="compositionally biased region" description="Basic and acidic residues" evidence="1">
    <location>
        <begin position="146"/>
        <end position="155"/>
    </location>
</feature>
<dbReference type="AlphaFoldDB" id="A0A9W6UAZ3"/>
<keyword evidence="3" id="KW-1185">Reference proteome</keyword>
<name>A0A9W6UAZ3_9STRA</name>
<dbReference type="Proteomes" id="UP001165083">
    <property type="component" value="Unassembled WGS sequence"/>
</dbReference>
<comment type="caution">
    <text evidence="2">The sequence shown here is derived from an EMBL/GenBank/DDBJ whole genome shotgun (WGS) entry which is preliminary data.</text>
</comment>
<accession>A0A9W6UAZ3</accession>
<evidence type="ECO:0000313" key="3">
    <source>
        <dbReference type="Proteomes" id="UP001165083"/>
    </source>
</evidence>
<evidence type="ECO:0000256" key="1">
    <source>
        <dbReference type="SAM" id="MobiDB-lite"/>
    </source>
</evidence>
<dbReference type="EMBL" id="BSXW01000780">
    <property type="protein sequence ID" value="GMF29481.1"/>
    <property type="molecule type" value="Genomic_DNA"/>
</dbReference>
<evidence type="ECO:0000313" key="2">
    <source>
        <dbReference type="EMBL" id="GMF29481.1"/>
    </source>
</evidence>
<protein>
    <submittedName>
        <fullName evidence="2">Unnamed protein product</fullName>
    </submittedName>
</protein>
<sequence length="155" mass="17469">MLSERSLAAISATSSIQREALSARQPRKPRTNEDHVPVVRKPATVRECWCHGAGGRRLTGRSLEIRCDALSSLIDVISMNSEDGTHQPSTKQAYQPFYHQLLAYNICTLRYGWYQLMVESFSPVVSLSRRSQPSGCDSIEAVRTSSRSEKDNYYL</sequence>
<proteinExistence type="predicted"/>
<feature type="region of interest" description="Disordered" evidence="1">
    <location>
        <begin position="130"/>
        <end position="155"/>
    </location>
</feature>
<organism evidence="2 3">
    <name type="scientific">Phytophthora lilii</name>
    <dbReference type="NCBI Taxonomy" id="2077276"/>
    <lineage>
        <taxon>Eukaryota</taxon>
        <taxon>Sar</taxon>
        <taxon>Stramenopiles</taxon>
        <taxon>Oomycota</taxon>
        <taxon>Peronosporomycetes</taxon>
        <taxon>Peronosporales</taxon>
        <taxon>Peronosporaceae</taxon>
        <taxon>Phytophthora</taxon>
    </lineage>
</organism>
<gene>
    <name evidence="2" type="ORF">Plil01_001252200</name>
</gene>